<dbReference type="EMBL" id="CP020477">
    <property type="protein sequence ID" value="ARM76504.1"/>
    <property type="molecule type" value="Genomic_DNA"/>
</dbReference>
<organism evidence="1 2">
    <name type="scientific">Acidianus manzaensis</name>
    <dbReference type="NCBI Taxonomy" id="282676"/>
    <lineage>
        <taxon>Archaea</taxon>
        <taxon>Thermoproteota</taxon>
        <taxon>Thermoprotei</taxon>
        <taxon>Sulfolobales</taxon>
        <taxon>Sulfolobaceae</taxon>
        <taxon>Acidianus</taxon>
    </lineage>
</organism>
<gene>
    <name evidence="1" type="ORF">B6F84_11065</name>
</gene>
<dbReference type="Pfam" id="PF09754">
    <property type="entry name" value="PAC2"/>
    <property type="match status" value="1"/>
</dbReference>
<dbReference type="GO" id="GO:0016874">
    <property type="term" value="F:ligase activity"/>
    <property type="evidence" value="ECO:0007669"/>
    <property type="project" value="UniProtKB-KW"/>
</dbReference>
<dbReference type="STRING" id="282676.B6F84_11065"/>
<dbReference type="KEGG" id="aman:B6F84_11065"/>
<dbReference type="RefSeq" id="WP_148692294.1">
    <property type="nucleotide sequence ID" value="NZ_CP020477.1"/>
</dbReference>
<dbReference type="Gene3D" id="3.40.50.10900">
    <property type="entry name" value="PAC-like subunit"/>
    <property type="match status" value="1"/>
</dbReference>
<evidence type="ECO:0000313" key="2">
    <source>
        <dbReference type="Proteomes" id="UP000193404"/>
    </source>
</evidence>
<dbReference type="PANTHER" id="PTHR35610">
    <property type="entry name" value="3-ISOPROPYLMALATE DEHYDRATASE-RELATED"/>
    <property type="match status" value="1"/>
</dbReference>
<proteinExistence type="predicted"/>
<protein>
    <submittedName>
        <fullName evidence="1">Carboxylate--amine ligase</fullName>
    </submittedName>
</protein>
<dbReference type="InterPro" id="IPR038389">
    <property type="entry name" value="PSMG2_sf"/>
</dbReference>
<keyword evidence="1" id="KW-0436">Ligase</keyword>
<dbReference type="InterPro" id="IPR019151">
    <property type="entry name" value="Proteasome_assmbl_chaperone_2"/>
</dbReference>
<accession>A0A1W6K233</accession>
<dbReference type="OrthoDB" id="31247at2157"/>
<dbReference type="Proteomes" id="UP000193404">
    <property type="component" value="Chromosome"/>
</dbReference>
<name>A0A1W6K233_9CREN</name>
<keyword evidence="2" id="KW-1185">Reference proteome</keyword>
<evidence type="ECO:0000313" key="1">
    <source>
        <dbReference type="EMBL" id="ARM76504.1"/>
    </source>
</evidence>
<reference evidence="1 2" key="1">
    <citation type="submission" date="2017-03" db="EMBL/GenBank/DDBJ databases">
        <title>Sulfur activation and transportation mechanism of thermophilic Archaea Acidianus manzaensis YN-25.</title>
        <authorList>
            <person name="Ma Y."/>
            <person name="Yang Y."/>
            <person name="Xia J."/>
        </authorList>
    </citation>
    <scope>NUCLEOTIDE SEQUENCE [LARGE SCALE GENOMIC DNA]</scope>
    <source>
        <strain evidence="1 2">YN-25</strain>
    </source>
</reference>
<dbReference type="AlphaFoldDB" id="A0A1W6K233"/>
<dbReference type="GeneID" id="41591472"/>
<sequence length="246" mass="27484">MEEFEIKENYIPTLSKPSYMLVGLPDAGLVGEISTEFLIENLNLKEFGELYSRRYIPPIMHITNGVAKSPLRTYHGNNLLVLHSWTALPASSAYPLADFVVKYAQKYGINTIISITGVPVQDRLDLDKPKAYWISSNLELSEELEKINLAEKFGDGYIAGPYAPILLESSRNGIRNMVIVVESFLDIPDPEASAIALNLVSKYVGFKIDTSSLIQEAEDIRSKIKGLMEQTKKELPSYSSKPMTYA</sequence>
<dbReference type="SUPFAM" id="SSF159659">
    <property type="entry name" value="Cgl1923-like"/>
    <property type="match status" value="1"/>
</dbReference>
<dbReference type="PANTHER" id="PTHR35610:SF3">
    <property type="entry name" value="PROTEASOME ASSEMBLY CHAPERONE FAMILY PROTEIN"/>
    <property type="match status" value="1"/>
</dbReference>